<evidence type="ECO:0000259" key="10">
    <source>
        <dbReference type="PROSITE" id="PS50165"/>
    </source>
</evidence>
<dbReference type="SUPFAM" id="SSF47781">
    <property type="entry name" value="RuvA domain 2-like"/>
    <property type="match status" value="1"/>
</dbReference>
<comment type="subcellular location">
    <subcellularLocation>
        <location evidence="7">Cytoplasm</location>
    </subcellularLocation>
</comment>
<keyword evidence="2 7" id="KW-0227">DNA damage</keyword>
<dbReference type="InterPro" id="IPR010994">
    <property type="entry name" value="RuvA_2-like"/>
</dbReference>
<reference evidence="11" key="1">
    <citation type="submission" date="2020-10" db="EMBL/GenBank/DDBJ databases">
        <authorList>
            <person name="Gilroy R."/>
        </authorList>
    </citation>
    <scope>NUCLEOTIDE SEQUENCE</scope>
    <source>
        <strain evidence="11">ChiSxjej1B13-7958</strain>
    </source>
</reference>
<dbReference type="GO" id="GO:0006289">
    <property type="term" value="P:nucleotide-excision repair"/>
    <property type="evidence" value="ECO:0007669"/>
    <property type="project" value="UniProtKB-UniRule"/>
</dbReference>
<dbReference type="InterPro" id="IPR001943">
    <property type="entry name" value="UVR_dom"/>
</dbReference>
<evidence type="ECO:0000313" key="11">
    <source>
        <dbReference type="EMBL" id="HIR46107.1"/>
    </source>
</evidence>
<dbReference type="PANTHER" id="PTHR30562:SF1">
    <property type="entry name" value="UVRABC SYSTEM PROTEIN C"/>
    <property type="match status" value="1"/>
</dbReference>
<dbReference type="SMART" id="SM00465">
    <property type="entry name" value="GIYc"/>
    <property type="match status" value="1"/>
</dbReference>
<dbReference type="PROSITE" id="PS50151">
    <property type="entry name" value="UVR"/>
    <property type="match status" value="1"/>
</dbReference>
<dbReference type="InterPro" id="IPR035901">
    <property type="entry name" value="GIY-YIG_endonuc_sf"/>
</dbReference>
<dbReference type="CDD" id="cd10434">
    <property type="entry name" value="GIY-YIG_UvrC_Cho"/>
    <property type="match status" value="1"/>
</dbReference>
<dbReference type="GO" id="GO:0009381">
    <property type="term" value="F:excinuclease ABC activity"/>
    <property type="evidence" value="ECO:0007669"/>
    <property type="project" value="UniProtKB-UniRule"/>
</dbReference>
<dbReference type="PROSITE" id="PS50165">
    <property type="entry name" value="UVRC"/>
    <property type="match status" value="1"/>
</dbReference>
<dbReference type="EMBL" id="DVGZ01000004">
    <property type="protein sequence ID" value="HIR46107.1"/>
    <property type="molecule type" value="Genomic_DNA"/>
</dbReference>
<dbReference type="Pfam" id="PF08459">
    <property type="entry name" value="UvrC_RNaseH_dom"/>
    <property type="match status" value="1"/>
</dbReference>
<dbReference type="Gene3D" id="3.30.420.340">
    <property type="entry name" value="UvrC, RNAse H endonuclease domain"/>
    <property type="match status" value="1"/>
</dbReference>
<proteinExistence type="inferred from homology"/>
<dbReference type="Pfam" id="PF01541">
    <property type="entry name" value="GIY-YIG"/>
    <property type="match status" value="1"/>
</dbReference>
<dbReference type="GO" id="GO:0003677">
    <property type="term" value="F:DNA binding"/>
    <property type="evidence" value="ECO:0007669"/>
    <property type="project" value="UniProtKB-UniRule"/>
</dbReference>
<accession>A0A9D1AK90</accession>
<keyword evidence="1 7" id="KW-0963">Cytoplasm</keyword>
<keyword evidence="4 7" id="KW-0267">Excision nuclease</keyword>
<dbReference type="InterPro" id="IPR000305">
    <property type="entry name" value="GIY-YIG_endonuc"/>
</dbReference>
<evidence type="ECO:0000256" key="5">
    <source>
        <dbReference type="ARBA" id="ARBA00023204"/>
    </source>
</evidence>
<dbReference type="GO" id="GO:0009380">
    <property type="term" value="C:excinuclease repair complex"/>
    <property type="evidence" value="ECO:0007669"/>
    <property type="project" value="InterPro"/>
</dbReference>
<dbReference type="AlphaFoldDB" id="A0A9D1AK90"/>
<dbReference type="InterPro" id="IPR047296">
    <property type="entry name" value="GIY-YIG_UvrC_Cho"/>
</dbReference>
<evidence type="ECO:0000259" key="8">
    <source>
        <dbReference type="PROSITE" id="PS50151"/>
    </source>
</evidence>
<dbReference type="InterPro" id="IPR036876">
    <property type="entry name" value="UVR_dom_sf"/>
</dbReference>
<keyword evidence="3 7" id="KW-0228">DNA excision</keyword>
<feature type="domain" description="UVR" evidence="8">
    <location>
        <begin position="210"/>
        <end position="245"/>
    </location>
</feature>
<evidence type="ECO:0000259" key="9">
    <source>
        <dbReference type="PROSITE" id="PS50164"/>
    </source>
</evidence>
<dbReference type="NCBIfam" id="NF001824">
    <property type="entry name" value="PRK00558.1-5"/>
    <property type="match status" value="1"/>
</dbReference>
<organism evidence="11 12">
    <name type="scientific">Candidatus Caccousia avicola</name>
    <dbReference type="NCBI Taxonomy" id="2840721"/>
    <lineage>
        <taxon>Bacteria</taxon>
        <taxon>Bacillati</taxon>
        <taxon>Bacillota</taxon>
        <taxon>Clostridia</taxon>
        <taxon>Eubacteriales</taxon>
        <taxon>Oscillospiraceae</taxon>
        <taxon>Oscillospiraceae incertae sedis</taxon>
        <taxon>Candidatus Caccousia</taxon>
    </lineage>
</organism>
<dbReference type="Pfam" id="PF22920">
    <property type="entry name" value="UvrC_RNaseH"/>
    <property type="match status" value="1"/>
</dbReference>
<dbReference type="PROSITE" id="PS50164">
    <property type="entry name" value="GIY_YIG"/>
    <property type="match status" value="1"/>
</dbReference>
<gene>
    <name evidence="7 11" type="primary">uvrC</name>
    <name evidence="11" type="ORF">IAB89_00385</name>
</gene>
<evidence type="ECO:0000256" key="3">
    <source>
        <dbReference type="ARBA" id="ARBA00022769"/>
    </source>
</evidence>
<evidence type="ECO:0000256" key="7">
    <source>
        <dbReference type="HAMAP-Rule" id="MF_00203"/>
    </source>
</evidence>
<evidence type="ECO:0000313" key="12">
    <source>
        <dbReference type="Proteomes" id="UP000824242"/>
    </source>
</evidence>
<dbReference type="SUPFAM" id="SSF46600">
    <property type="entry name" value="C-terminal UvrC-binding domain of UvrB"/>
    <property type="match status" value="1"/>
</dbReference>
<dbReference type="NCBIfam" id="TIGR00194">
    <property type="entry name" value="uvrC"/>
    <property type="match status" value="1"/>
</dbReference>
<reference evidence="11" key="2">
    <citation type="journal article" date="2021" name="PeerJ">
        <title>Extensive microbial diversity within the chicken gut microbiome revealed by metagenomics and culture.</title>
        <authorList>
            <person name="Gilroy R."/>
            <person name="Ravi A."/>
            <person name="Getino M."/>
            <person name="Pursley I."/>
            <person name="Horton D.L."/>
            <person name="Alikhan N.F."/>
            <person name="Baker D."/>
            <person name="Gharbi K."/>
            <person name="Hall N."/>
            <person name="Watson M."/>
            <person name="Adriaenssens E.M."/>
            <person name="Foster-Nyarko E."/>
            <person name="Jarju S."/>
            <person name="Secka A."/>
            <person name="Antonio M."/>
            <person name="Oren A."/>
            <person name="Chaudhuri R.R."/>
            <person name="La Ragione R."/>
            <person name="Hildebrand F."/>
            <person name="Pallen M.J."/>
        </authorList>
    </citation>
    <scope>NUCLEOTIDE SEQUENCE</scope>
    <source>
        <strain evidence="11">ChiSxjej1B13-7958</strain>
    </source>
</reference>
<comment type="caution">
    <text evidence="11">The sequence shown here is derived from an EMBL/GenBank/DDBJ whole genome shotgun (WGS) entry which is preliminary data.</text>
</comment>
<evidence type="ECO:0000256" key="6">
    <source>
        <dbReference type="ARBA" id="ARBA00023236"/>
    </source>
</evidence>
<evidence type="ECO:0000256" key="4">
    <source>
        <dbReference type="ARBA" id="ARBA00022881"/>
    </source>
</evidence>
<keyword evidence="5 7" id="KW-0234">DNA repair</keyword>
<dbReference type="GO" id="GO:0005737">
    <property type="term" value="C:cytoplasm"/>
    <property type="evidence" value="ECO:0007669"/>
    <property type="project" value="UniProtKB-SubCell"/>
</dbReference>
<dbReference type="Gene3D" id="4.10.860.10">
    <property type="entry name" value="UVR domain"/>
    <property type="match status" value="1"/>
</dbReference>
<dbReference type="Pfam" id="PF14520">
    <property type="entry name" value="HHH_5"/>
    <property type="match status" value="1"/>
</dbReference>
<dbReference type="SUPFAM" id="SSF82771">
    <property type="entry name" value="GIY-YIG endonuclease"/>
    <property type="match status" value="1"/>
</dbReference>
<name>A0A9D1AK90_9FIRM</name>
<feature type="domain" description="UvrC family homology region profile" evidence="10">
    <location>
        <begin position="261"/>
        <end position="489"/>
    </location>
</feature>
<dbReference type="Gene3D" id="1.10.150.20">
    <property type="entry name" value="5' to 3' exonuclease, C-terminal subdomain"/>
    <property type="match status" value="1"/>
</dbReference>
<dbReference type="HAMAP" id="MF_00203">
    <property type="entry name" value="UvrC"/>
    <property type="match status" value="1"/>
</dbReference>
<evidence type="ECO:0000256" key="2">
    <source>
        <dbReference type="ARBA" id="ARBA00022763"/>
    </source>
</evidence>
<sequence>MDEHRRHIRELRARAMRLPLLPGVYLMHDKTGKIIYVGKAKALKNRVSQYFGSERHHDRKVRQMVANVEYFEYIITDSEFEALVLECSLIKQHTPKYNILLKDDKGYHYIRITREAWPRISQAKQILDDGATYLGPYVSSWATKESVDETLKIFRLPSCTRRFPQDIKKARPCLNYYIKQCCAPCKGEISCKEYNEIVNEAVEFLRGGSGNSVRTLTERMNEAAEALEFERAARIRDRLEAVKKIRERQKVVAVRVPEQDVIALAQGPSNACFEVFRFQQGRLCDRESFLLSDIGDPKAARAEFLERYYTMRDRIPPRISLDGPAASMELIARWLSEKAGRKVTISLPQRGEQKDLLEMCRSNAAEQVAQSTGRTGRETSALDELARLLGLDKPPAYIESYDISNLAGGENVAGMVVFEDGRPLKSAYRKFSIQSVQGQDDYASMQEVITRRFQEYFRQKDSGEGFGRKPDLILLDGGKGHVAAVRPVLESMGLGDIPLFGMVKDDKHRTRAIALDGGEISIHSHRAAFTLVGAIQEEVHRFAIGYHRQKRKKAVIGSSLLEIPGVGPTRAKALLRHFQTISAIQNADLAELEGAPHMTKPAARAVYDYYHPEEKAALDKESGLMG</sequence>
<comment type="function">
    <text evidence="7">The UvrABC repair system catalyzes the recognition and processing of DNA lesions. UvrC both incises the 5' and 3' sides of the lesion. The N-terminal half is responsible for the 3' incision and the C-terminal half is responsible for the 5' incision.</text>
</comment>
<dbReference type="Gene3D" id="3.40.1440.10">
    <property type="entry name" value="GIY-YIG endonuclease"/>
    <property type="match status" value="1"/>
</dbReference>
<dbReference type="InterPro" id="IPR001162">
    <property type="entry name" value="UvrC_RNase_H_dom"/>
</dbReference>
<comment type="similarity">
    <text evidence="7">Belongs to the UvrC family.</text>
</comment>
<dbReference type="Pfam" id="PF02151">
    <property type="entry name" value="UVR"/>
    <property type="match status" value="1"/>
</dbReference>
<dbReference type="GO" id="GO:0009432">
    <property type="term" value="P:SOS response"/>
    <property type="evidence" value="ECO:0007669"/>
    <property type="project" value="UniProtKB-UniRule"/>
</dbReference>
<evidence type="ECO:0000256" key="1">
    <source>
        <dbReference type="ARBA" id="ARBA00022490"/>
    </source>
</evidence>
<comment type="subunit">
    <text evidence="7">Interacts with UvrB in an incision complex.</text>
</comment>
<dbReference type="FunFam" id="3.40.1440.10:FF:000001">
    <property type="entry name" value="UvrABC system protein C"/>
    <property type="match status" value="1"/>
</dbReference>
<dbReference type="InterPro" id="IPR038476">
    <property type="entry name" value="UvrC_RNase_H_dom_sf"/>
</dbReference>
<dbReference type="InterPro" id="IPR050066">
    <property type="entry name" value="UvrABC_protein_C"/>
</dbReference>
<feature type="domain" description="GIY-YIG" evidence="9">
    <location>
        <begin position="20"/>
        <end position="99"/>
    </location>
</feature>
<dbReference type="Proteomes" id="UP000824242">
    <property type="component" value="Unassembled WGS sequence"/>
</dbReference>
<dbReference type="PANTHER" id="PTHR30562">
    <property type="entry name" value="UVRC/OXIDOREDUCTASE"/>
    <property type="match status" value="1"/>
</dbReference>
<keyword evidence="6 7" id="KW-0742">SOS response</keyword>
<protein>
    <recommendedName>
        <fullName evidence="7">UvrABC system protein C</fullName>
        <shortName evidence="7">Protein UvrC</shortName>
    </recommendedName>
    <alternativeName>
        <fullName evidence="7">Excinuclease ABC subunit C</fullName>
    </alternativeName>
</protein>
<dbReference type="InterPro" id="IPR004791">
    <property type="entry name" value="UvrC"/>
</dbReference>